<dbReference type="SUPFAM" id="SSF56784">
    <property type="entry name" value="HAD-like"/>
    <property type="match status" value="1"/>
</dbReference>
<accession>I7MEQ1</accession>
<evidence type="ECO:0000259" key="2">
    <source>
        <dbReference type="PROSITE" id="PS50969"/>
    </source>
</evidence>
<dbReference type="HOGENOM" id="CLU_279068_0_0_1"/>
<keyword evidence="4" id="KW-1185">Reference proteome</keyword>
<feature type="domain" description="FCP1 homology" evidence="2">
    <location>
        <begin position="165"/>
        <end position="324"/>
    </location>
</feature>
<dbReference type="OMA" id="HNENEYL"/>
<dbReference type="InterPro" id="IPR004274">
    <property type="entry name" value="FCP1_dom"/>
</dbReference>
<dbReference type="Gene3D" id="3.40.50.1000">
    <property type="entry name" value="HAD superfamily/HAD-like"/>
    <property type="match status" value="1"/>
</dbReference>
<dbReference type="OrthoDB" id="445750at2759"/>
<dbReference type="PANTHER" id="PTHR12210">
    <property type="entry name" value="DULLARD PROTEIN PHOSPHATASE"/>
    <property type="match status" value="1"/>
</dbReference>
<organism evidence="3 4">
    <name type="scientific">Tetrahymena thermophila (strain SB210)</name>
    <dbReference type="NCBI Taxonomy" id="312017"/>
    <lineage>
        <taxon>Eukaryota</taxon>
        <taxon>Sar</taxon>
        <taxon>Alveolata</taxon>
        <taxon>Ciliophora</taxon>
        <taxon>Intramacronucleata</taxon>
        <taxon>Oligohymenophorea</taxon>
        <taxon>Hymenostomatida</taxon>
        <taxon>Tetrahymenina</taxon>
        <taxon>Tetrahymenidae</taxon>
        <taxon>Tetrahymena</taxon>
    </lineage>
</organism>
<dbReference type="InterPro" id="IPR050365">
    <property type="entry name" value="TIM50"/>
</dbReference>
<proteinExistence type="predicted"/>
<dbReference type="eggNOG" id="KOG1605">
    <property type="taxonomic scope" value="Eukaryota"/>
</dbReference>
<dbReference type="KEGG" id="tet:TTHERM_00338290"/>
<evidence type="ECO:0000313" key="3">
    <source>
        <dbReference type="EMBL" id="EAR97348.1"/>
    </source>
</evidence>
<gene>
    <name evidence="3" type="ORF">TTHERM_00338290</name>
</gene>
<dbReference type="PROSITE" id="PS50969">
    <property type="entry name" value="FCP1"/>
    <property type="match status" value="1"/>
</dbReference>
<dbReference type="InterPro" id="IPR036412">
    <property type="entry name" value="HAD-like_sf"/>
</dbReference>
<protein>
    <submittedName>
        <fullName evidence="3">NLI interacting factor-like phosphatase</fullName>
    </submittedName>
</protein>
<feature type="region of interest" description="Disordered" evidence="1">
    <location>
        <begin position="1048"/>
        <end position="1068"/>
    </location>
</feature>
<dbReference type="InterPro" id="IPR023214">
    <property type="entry name" value="HAD_sf"/>
</dbReference>
<name>I7MEQ1_TETTS</name>
<reference evidence="4" key="1">
    <citation type="journal article" date="2006" name="PLoS Biol.">
        <title>Macronuclear genome sequence of the ciliate Tetrahymena thermophila, a model eukaryote.</title>
        <authorList>
            <person name="Eisen J.A."/>
            <person name="Coyne R.S."/>
            <person name="Wu M."/>
            <person name="Wu D."/>
            <person name="Thiagarajan M."/>
            <person name="Wortman J.R."/>
            <person name="Badger J.H."/>
            <person name="Ren Q."/>
            <person name="Amedeo P."/>
            <person name="Jones K.M."/>
            <person name="Tallon L.J."/>
            <person name="Delcher A.L."/>
            <person name="Salzberg S.L."/>
            <person name="Silva J.C."/>
            <person name="Haas B.J."/>
            <person name="Majoros W.H."/>
            <person name="Farzad M."/>
            <person name="Carlton J.M."/>
            <person name="Smith R.K. Jr."/>
            <person name="Garg J."/>
            <person name="Pearlman R.E."/>
            <person name="Karrer K.M."/>
            <person name="Sun L."/>
            <person name="Manning G."/>
            <person name="Elde N.C."/>
            <person name="Turkewitz A.P."/>
            <person name="Asai D.J."/>
            <person name="Wilkes D.E."/>
            <person name="Wang Y."/>
            <person name="Cai H."/>
            <person name="Collins K."/>
            <person name="Stewart B.A."/>
            <person name="Lee S.R."/>
            <person name="Wilamowska K."/>
            <person name="Weinberg Z."/>
            <person name="Ruzzo W.L."/>
            <person name="Wloga D."/>
            <person name="Gaertig J."/>
            <person name="Frankel J."/>
            <person name="Tsao C.-C."/>
            <person name="Gorovsky M.A."/>
            <person name="Keeling P.J."/>
            <person name="Waller R.F."/>
            <person name="Patron N.J."/>
            <person name="Cherry J.M."/>
            <person name="Stover N.A."/>
            <person name="Krieger C.J."/>
            <person name="del Toro C."/>
            <person name="Ryder H.F."/>
            <person name="Williamson S.C."/>
            <person name="Barbeau R.A."/>
            <person name="Hamilton E.P."/>
            <person name="Orias E."/>
        </authorList>
    </citation>
    <scope>NUCLEOTIDE SEQUENCE [LARGE SCALE GENOMIC DNA]</scope>
    <source>
        <strain evidence="4">SB210</strain>
    </source>
</reference>
<dbReference type="AlphaFoldDB" id="I7MEQ1"/>
<dbReference type="GO" id="GO:0016791">
    <property type="term" value="F:phosphatase activity"/>
    <property type="evidence" value="ECO:0007669"/>
    <property type="project" value="InterPro"/>
</dbReference>
<dbReference type="STRING" id="312017.I7MEQ1"/>
<sequence length="1131" mass="132510">MASYKQGPVHNNQYVKARNTIFYPLASAQANNNNERRIFETKFALRQNIHNVKPTIPIIYRLPNTTTCKEHKNVNPQQKVLQFPGYSNPTSPRVCTSKQEIDGKKLCQSLGNSPVKQQIAQHNENEYLQKNNTMITSLSLSPQRQQQQQQEKKIQTLIVPFQSPQNKMKKTLILDLDETLIHSSQMKPKKYDLNFNIQTSTTKEEFFVKFRPNVSNFLRIMANYYEVFIWTASIKEYADVIINQLDPSGSFISYRLYRDSCRKKGDYYIKDLALLNRNMKDVIIIDNLSTCFNLHQENGIQIQDFTNDETDNELEKLTPFLIFASDVNDVRDVFKWKIKFENQSHFEFKNMQNQNKIYINQSKSNELTNSNIQQIAPYFIQSNHQSEVNDSQPNKQSNQFKVTENIQQRLIQKNQLNQSYQVNQNKNDQCDQTEMGEDYIYRSRRSVSNSLENSQNISKCDQFSKIVNLEHSFGGNQNNNGDNQINPIFQEFTFSKLKIEESRVVEEVIGKNTERVIEKINNSNKHERIPFKQIDCGNQSQINYSPQFNFSQTKNSSHQIQGYHHSLQPTVFKLIEQPVCQNSNPQSNRQTPSFERKRDDNDNKENKSQLQNAFQNIQKGLQEIIQDQKNQKSYQKLNNIFIKPIEQNNLDVSKTNQKPVILNQSSQNIDNNTRTNFQKSRYSAFESQGNKEEQANMLKIDDNLNQRSCQIQEQKEMKGQITQSQVESQKQKEDCNFHEFNIYEDHPIPKFLQLPSRKIEKKVVLQQNEKCEQKQFTFQAAKTQCEMHKQAQGLSVKENKNEILERLSNKQQNKEVPQIKKDLSIQSISIEFRRHTLDTIQSNKNNNQSNLEDQQKSQQSKYPKIFDQNVPQKIPVIGNHIQLSKYKPLSQQETSTQAQIQVTDIQLLNTNNQEKMIKSLQCQQAGKDHSVDQNNTSLQNIQHNQQEIIQPKRHYSQYVSSNQILENQQPQKSNYQFIKSILKENQCKNDKNKENLKQNQKQLIDQCPQQHIQILKQNKNENQSPILIQNNQLLFNVKPYLVEKQNTLEQKTPSTASHSKYNSTIEDGSSKKEKLFQFQNHVQSFEEYTNQGSKFPQVISQKKVQFYNPNQISNKNNRTFAQFESYIQQIQ</sequence>
<dbReference type="GeneID" id="7840863"/>
<feature type="compositionally biased region" description="Polar residues" evidence="1">
    <location>
        <begin position="1048"/>
        <end position="1067"/>
    </location>
</feature>
<dbReference type="Pfam" id="PF03031">
    <property type="entry name" value="NIF"/>
    <property type="match status" value="1"/>
</dbReference>
<dbReference type="RefSeq" id="XP_001017593.1">
    <property type="nucleotide sequence ID" value="XM_001017593.3"/>
</dbReference>
<feature type="compositionally biased region" description="Polar residues" evidence="1">
    <location>
        <begin position="581"/>
        <end position="593"/>
    </location>
</feature>
<dbReference type="CDD" id="cd07521">
    <property type="entry name" value="HAD_FCP1-like"/>
    <property type="match status" value="1"/>
</dbReference>
<dbReference type="InParanoid" id="I7MEQ1"/>
<feature type="region of interest" description="Disordered" evidence="1">
    <location>
        <begin position="839"/>
        <end position="861"/>
    </location>
</feature>
<evidence type="ECO:0000313" key="4">
    <source>
        <dbReference type="Proteomes" id="UP000009168"/>
    </source>
</evidence>
<dbReference type="SMART" id="SM00577">
    <property type="entry name" value="CPDc"/>
    <property type="match status" value="1"/>
</dbReference>
<feature type="compositionally biased region" description="Basic and acidic residues" evidence="1">
    <location>
        <begin position="594"/>
        <end position="607"/>
    </location>
</feature>
<dbReference type="Proteomes" id="UP000009168">
    <property type="component" value="Unassembled WGS sequence"/>
</dbReference>
<dbReference type="InterPro" id="IPR011948">
    <property type="entry name" value="Dullard_phosphatase"/>
</dbReference>
<dbReference type="NCBIfam" id="TIGR02251">
    <property type="entry name" value="HIF-SF_euk"/>
    <property type="match status" value="1"/>
</dbReference>
<dbReference type="FunFam" id="3.40.50.1000:FF:000093">
    <property type="entry name" value="NLI interacting factor-like phosphatase family protein"/>
    <property type="match status" value="1"/>
</dbReference>
<dbReference type="EMBL" id="GG662666">
    <property type="protein sequence ID" value="EAR97348.1"/>
    <property type="molecule type" value="Genomic_DNA"/>
</dbReference>
<feature type="region of interest" description="Disordered" evidence="1">
    <location>
        <begin position="581"/>
        <end position="607"/>
    </location>
</feature>
<evidence type="ECO:0000256" key="1">
    <source>
        <dbReference type="SAM" id="MobiDB-lite"/>
    </source>
</evidence>